<dbReference type="VEuPathDB" id="FungiDB:ATEG_04921"/>
<dbReference type="EMBL" id="CH476599">
    <property type="protein sequence ID" value="EAU35368.1"/>
    <property type="molecule type" value="Genomic_DNA"/>
</dbReference>
<dbReference type="GO" id="GO:0016705">
    <property type="term" value="F:oxidoreductase activity, acting on paired donors, with incorporation or reduction of molecular oxygen"/>
    <property type="evidence" value="ECO:0007669"/>
    <property type="project" value="InterPro"/>
</dbReference>
<evidence type="ECO:0000256" key="6">
    <source>
        <dbReference type="ARBA" id="ARBA00023004"/>
    </source>
</evidence>
<gene>
    <name evidence="10" type="ORF">ATEG_04921</name>
</gene>
<dbReference type="Pfam" id="PF00067">
    <property type="entry name" value="p450"/>
    <property type="match status" value="1"/>
</dbReference>
<evidence type="ECO:0000256" key="5">
    <source>
        <dbReference type="ARBA" id="ARBA00023002"/>
    </source>
</evidence>
<sequence>MPARPSPGPGRRFRRRSLSTVLLNILFFVVHRLYFHPPSRYNGPLLWALTRVFYMLAFRSGQLAHKIKQFYEQYGDTVRVPNEVSFINSDCLRRRLWLSRAQSLPRVGGGPGLLAERQGAAGGLSVLPLALSAAGAVDAGLSAGSDGQASGEAPVFNAAIKEGIRLTSLVLLGLTRRAPSGGAIFCGAYFPEGTVVSYMQWAANVSAKNFTDPTEFTLERWLPPVGPRYQHDRTDATQPFLQGPRDCLGQNLAKMEMALTVGRLLYEFDLSVPAGMGGAGDVYGVGEVAAGGADEGGGDVS</sequence>
<dbReference type="PANTHER" id="PTHR24305:SF210">
    <property type="entry name" value="CYTOCHROME P450 MONOOXYGENASE ASQL-RELATED"/>
    <property type="match status" value="1"/>
</dbReference>
<dbReference type="OrthoDB" id="1470350at2759"/>
<dbReference type="eggNOG" id="KOG0156">
    <property type="taxonomic scope" value="Eukaryota"/>
</dbReference>
<organism evidence="10 11">
    <name type="scientific">Aspergillus terreus (strain NIH 2624 / FGSC A1156)</name>
    <dbReference type="NCBI Taxonomy" id="341663"/>
    <lineage>
        <taxon>Eukaryota</taxon>
        <taxon>Fungi</taxon>
        <taxon>Dikarya</taxon>
        <taxon>Ascomycota</taxon>
        <taxon>Pezizomycotina</taxon>
        <taxon>Eurotiomycetes</taxon>
        <taxon>Eurotiomycetidae</taxon>
        <taxon>Eurotiales</taxon>
        <taxon>Aspergillaceae</taxon>
        <taxon>Aspergillus</taxon>
        <taxon>Aspergillus subgen. Circumdati</taxon>
    </lineage>
</organism>
<keyword evidence="6 8" id="KW-0408">Iron</keyword>
<feature type="transmembrane region" description="Helical" evidence="9">
    <location>
        <begin position="18"/>
        <end position="35"/>
    </location>
</feature>
<dbReference type="InterPro" id="IPR050121">
    <property type="entry name" value="Cytochrome_P450_monoxygenase"/>
</dbReference>
<dbReference type="PANTHER" id="PTHR24305">
    <property type="entry name" value="CYTOCHROME P450"/>
    <property type="match status" value="1"/>
</dbReference>
<keyword evidence="9" id="KW-0812">Transmembrane</keyword>
<dbReference type="InterPro" id="IPR036396">
    <property type="entry name" value="Cyt_P450_sf"/>
</dbReference>
<keyword evidence="9" id="KW-1133">Transmembrane helix</keyword>
<dbReference type="AlphaFoldDB" id="Q0CN13"/>
<evidence type="ECO:0000256" key="8">
    <source>
        <dbReference type="PIRSR" id="PIRSR602401-1"/>
    </source>
</evidence>
<evidence type="ECO:0000256" key="7">
    <source>
        <dbReference type="ARBA" id="ARBA00023033"/>
    </source>
</evidence>
<dbReference type="RefSeq" id="XP_001214099.1">
    <property type="nucleotide sequence ID" value="XM_001214099.1"/>
</dbReference>
<evidence type="ECO:0000256" key="2">
    <source>
        <dbReference type="ARBA" id="ARBA00010617"/>
    </source>
</evidence>
<evidence type="ECO:0000256" key="9">
    <source>
        <dbReference type="SAM" id="Phobius"/>
    </source>
</evidence>
<keyword evidence="5" id="KW-0560">Oxidoreductase</keyword>
<dbReference type="GO" id="GO:0020037">
    <property type="term" value="F:heme binding"/>
    <property type="evidence" value="ECO:0007669"/>
    <property type="project" value="InterPro"/>
</dbReference>
<name>Q0CN13_ASPTN</name>
<dbReference type="GeneID" id="4319885"/>
<keyword evidence="3 8" id="KW-0349">Heme</keyword>
<dbReference type="HOGENOM" id="CLU_924327_0_0_1"/>
<dbReference type="InterPro" id="IPR001128">
    <property type="entry name" value="Cyt_P450"/>
</dbReference>
<accession>Q0CN13</accession>
<comment type="cofactor">
    <cofactor evidence="1 8">
        <name>heme</name>
        <dbReference type="ChEBI" id="CHEBI:30413"/>
    </cofactor>
</comment>
<evidence type="ECO:0000313" key="10">
    <source>
        <dbReference type="EMBL" id="EAU35368.1"/>
    </source>
</evidence>
<keyword evidence="7" id="KW-0503">Monooxygenase</keyword>
<protein>
    <submittedName>
        <fullName evidence="10">Uncharacterized protein</fullName>
    </submittedName>
</protein>
<evidence type="ECO:0000313" key="11">
    <source>
        <dbReference type="Proteomes" id="UP000007963"/>
    </source>
</evidence>
<dbReference type="Proteomes" id="UP000007963">
    <property type="component" value="Unassembled WGS sequence"/>
</dbReference>
<comment type="similarity">
    <text evidence="2">Belongs to the cytochrome P450 family.</text>
</comment>
<evidence type="ECO:0000256" key="3">
    <source>
        <dbReference type="ARBA" id="ARBA00022617"/>
    </source>
</evidence>
<dbReference type="PRINTS" id="PR00463">
    <property type="entry name" value="EP450I"/>
</dbReference>
<keyword evidence="4 8" id="KW-0479">Metal-binding</keyword>
<dbReference type="GO" id="GO:0004497">
    <property type="term" value="F:monooxygenase activity"/>
    <property type="evidence" value="ECO:0007669"/>
    <property type="project" value="UniProtKB-KW"/>
</dbReference>
<evidence type="ECO:0000256" key="4">
    <source>
        <dbReference type="ARBA" id="ARBA00022723"/>
    </source>
</evidence>
<dbReference type="Gene3D" id="1.10.630.10">
    <property type="entry name" value="Cytochrome P450"/>
    <property type="match status" value="1"/>
</dbReference>
<reference evidence="11" key="1">
    <citation type="submission" date="2005-09" db="EMBL/GenBank/DDBJ databases">
        <title>Annotation of the Aspergillus terreus NIH2624 genome.</title>
        <authorList>
            <person name="Birren B.W."/>
            <person name="Lander E.S."/>
            <person name="Galagan J.E."/>
            <person name="Nusbaum C."/>
            <person name="Devon K."/>
            <person name="Henn M."/>
            <person name="Ma L.-J."/>
            <person name="Jaffe D.B."/>
            <person name="Butler J."/>
            <person name="Alvarez P."/>
            <person name="Gnerre S."/>
            <person name="Grabherr M."/>
            <person name="Kleber M."/>
            <person name="Mauceli E.W."/>
            <person name="Brockman W."/>
            <person name="Rounsley S."/>
            <person name="Young S.K."/>
            <person name="LaButti K."/>
            <person name="Pushparaj V."/>
            <person name="DeCaprio D."/>
            <person name="Crawford M."/>
            <person name="Koehrsen M."/>
            <person name="Engels R."/>
            <person name="Montgomery P."/>
            <person name="Pearson M."/>
            <person name="Howarth C."/>
            <person name="Larson L."/>
            <person name="Luoma S."/>
            <person name="White J."/>
            <person name="Alvarado L."/>
            <person name="Kodira C.D."/>
            <person name="Zeng Q."/>
            <person name="Oleary S."/>
            <person name="Yandava C."/>
            <person name="Denning D.W."/>
            <person name="Nierman W.C."/>
            <person name="Milne T."/>
            <person name="Madden K."/>
        </authorList>
    </citation>
    <scope>NUCLEOTIDE SEQUENCE [LARGE SCALE GENOMIC DNA]</scope>
    <source>
        <strain evidence="11">NIH 2624 / FGSC A1156</strain>
    </source>
</reference>
<dbReference type="SUPFAM" id="SSF48264">
    <property type="entry name" value="Cytochrome P450"/>
    <property type="match status" value="1"/>
</dbReference>
<evidence type="ECO:0000256" key="1">
    <source>
        <dbReference type="ARBA" id="ARBA00001971"/>
    </source>
</evidence>
<dbReference type="InterPro" id="IPR002401">
    <property type="entry name" value="Cyt_P450_E_grp-I"/>
</dbReference>
<keyword evidence="9" id="KW-0472">Membrane</keyword>
<dbReference type="GO" id="GO:0005506">
    <property type="term" value="F:iron ion binding"/>
    <property type="evidence" value="ECO:0007669"/>
    <property type="project" value="InterPro"/>
</dbReference>
<feature type="binding site" description="axial binding residue" evidence="8">
    <location>
        <position position="247"/>
    </location>
    <ligand>
        <name>heme</name>
        <dbReference type="ChEBI" id="CHEBI:30413"/>
    </ligand>
    <ligandPart>
        <name>Fe</name>
        <dbReference type="ChEBI" id="CHEBI:18248"/>
    </ligandPart>
</feature>
<dbReference type="STRING" id="341663.Q0CN13"/>
<proteinExistence type="inferred from homology"/>